<evidence type="ECO:0000313" key="5">
    <source>
        <dbReference type="Proteomes" id="UP001275436"/>
    </source>
</evidence>
<keyword evidence="3" id="KW-0694">RNA-binding</keyword>
<sequence length="400" mass="45486">MDACGVIVEYNPFHNGHQYHISQARKASQSTCIVAIMSGNFLQRGEPAIIDKFHRAKAALKGGADIIIELPYTFAVQNSDRFATGAIKTLHKFGVSSVCFGSESGSISPFLTAHKTIKKNNQTFDKMLKHNLTEGLSFPDAATAAYGTLGLTKGNLDLSKPNNILGFSYVKAIQEYAPSIKPLTIQRKNNDFHDESINGSIASATSIRKQLLQSESIDNDVHNAIPIETFEQLQSYKEKTSIWHDFEKYFPFLRYRVLTMNIKELQDIQGVVEGLEFRIQQTANDATSFLDWMRKIKTKRYTWTRIQRIFIHILTNTKKDEDYVDCSPTYIRILAMNKQGQQYINHHKKNVDVPIITSLANMNHSMLSIEERATKAYYSIIPANVQRRMFKQELQPPIII</sequence>
<dbReference type="InterPro" id="IPR008513">
    <property type="entry name" value="tRNA(Met)_cyd_acetate_ligase"/>
</dbReference>
<dbReference type="Gene3D" id="3.40.50.620">
    <property type="entry name" value="HUPs"/>
    <property type="match status" value="1"/>
</dbReference>
<reference evidence="4 5" key="1">
    <citation type="submission" date="2023-02" db="EMBL/GenBank/DDBJ databases">
        <title>Oceanobacillus kimchii IFOP_LL358 isolated form Alexandrium catenella lab strain.</title>
        <authorList>
            <person name="Gajardo G."/>
            <person name="Ueki S."/>
            <person name="Maruyama F."/>
        </authorList>
    </citation>
    <scope>NUCLEOTIDE SEQUENCE [LARGE SCALE GENOMIC DNA]</scope>
    <source>
        <strain evidence="4 5">IFOP_LL358</strain>
    </source>
</reference>
<evidence type="ECO:0000256" key="2">
    <source>
        <dbReference type="ARBA" id="ARBA00022694"/>
    </source>
</evidence>
<evidence type="ECO:0000256" key="1">
    <source>
        <dbReference type="ARBA" id="ARBA00022598"/>
    </source>
</evidence>
<comment type="subcellular location">
    <subcellularLocation>
        <location evidence="3">Cytoplasm</location>
    </subcellularLocation>
</comment>
<dbReference type="PANTHER" id="PTHR37825">
    <property type="entry name" value="TRNA(MET) CYTIDINE ACETATE LIGASE"/>
    <property type="match status" value="1"/>
</dbReference>
<dbReference type="EC" id="6.3.4.-" evidence="3"/>
<protein>
    <recommendedName>
        <fullName evidence="3">tRNA(Met) cytidine acetate ligase</fullName>
        <ecNumber evidence="3">6.3.4.-</ecNumber>
    </recommendedName>
</protein>
<dbReference type="PANTHER" id="PTHR37825:SF1">
    <property type="entry name" value="TRNA(MET) CYTIDINE ACETATE LIGASE"/>
    <property type="match status" value="1"/>
</dbReference>
<feature type="binding site" evidence="3">
    <location>
        <position position="101"/>
    </location>
    <ligand>
        <name>ATP</name>
        <dbReference type="ChEBI" id="CHEBI:30616"/>
    </ligand>
</feature>
<comment type="caution">
    <text evidence="3">Lacks conserved residue(s) required for the propagation of feature annotation.</text>
</comment>
<dbReference type="HAMAP" id="MF_01539">
    <property type="entry name" value="TmcAL"/>
    <property type="match status" value="1"/>
</dbReference>
<organism evidence="4 5">
    <name type="scientific">Oceanobacillus kimchii</name>
    <dbReference type="NCBI Taxonomy" id="746691"/>
    <lineage>
        <taxon>Bacteria</taxon>
        <taxon>Bacillati</taxon>
        <taxon>Bacillota</taxon>
        <taxon>Bacilli</taxon>
        <taxon>Bacillales</taxon>
        <taxon>Bacillaceae</taxon>
        <taxon>Oceanobacillus</taxon>
    </lineage>
</organism>
<accession>A0ABQ5TJH6</accession>
<keyword evidence="3" id="KW-0963">Cytoplasm</keyword>
<feature type="binding site" evidence="3">
    <location>
        <begin position="7"/>
        <end position="20"/>
    </location>
    <ligand>
        <name>ATP</name>
        <dbReference type="ChEBI" id="CHEBI:30616"/>
    </ligand>
</feature>
<dbReference type="Proteomes" id="UP001275436">
    <property type="component" value="Unassembled WGS sequence"/>
</dbReference>
<keyword evidence="3" id="KW-0067">ATP-binding</keyword>
<evidence type="ECO:0000256" key="3">
    <source>
        <dbReference type="HAMAP-Rule" id="MF_01539"/>
    </source>
</evidence>
<keyword evidence="3" id="KW-0547">Nucleotide-binding</keyword>
<keyword evidence="1 3" id="KW-0436">Ligase</keyword>
<keyword evidence="2 3" id="KW-0819">tRNA processing</keyword>
<comment type="caution">
    <text evidence="4">The sequence shown here is derived from an EMBL/GenBank/DDBJ whole genome shotgun (WGS) entry which is preliminary data.</text>
</comment>
<proteinExistence type="inferred from homology"/>
<dbReference type="EMBL" id="BSKO01000001">
    <property type="protein sequence ID" value="GLO65891.1"/>
    <property type="molecule type" value="Genomic_DNA"/>
</dbReference>
<evidence type="ECO:0000313" key="4">
    <source>
        <dbReference type="EMBL" id="GLO65891.1"/>
    </source>
</evidence>
<dbReference type="SUPFAM" id="SSF52374">
    <property type="entry name" value="Nucleotidylyl transferase"/>
    <property type="match status" value="1"/>
</dbReference>
<dbReference type="RefSeq" id="WP_069685930.1">
    <property type="nucleotide sequence ID" value="NZ_BSKO01000001.1"/>
</dbReference>
<name>A0ABQ5TJH6_9BACI</name>
<keyword evidence="3" id="KW-0820">tRNA-binding</keyword>
<dbReference type="InterPro" id="IPR014729">
    <property type="entry name" value="Rossmann-like_a/b/a_fold"/>
</dbReference>
<comment type="function">
    <text evidence="3">Catalyzes the formation of N(4)-acetylcytidine (ac(4)C) at the wobble position of elongator tRNA(Met), using acetate and ATP as substrates. First activates an acetate ion to form acetyladenylate (Ac-AMP) and then transfers the acetyl group to tRNA to form ac(4)C34.</text>
</comment>
<keyword evidence="5" id="KW-1185">Reference proteome</keyword>
<feature type="binding site" evidence="3">
    <location>
        <position position="187"/>
    </location>
    <ligand>
        <name>ATP</name>
        <dbReference type="ChEBI" id="CHEBI:30616"/>
    </ligand>
</feature>
<dbReference type="NCBIfam" id="NF010191">
    <property type="entry name" value="PRK13670.1"/>
    <property type="match status" value="1"/>
</dbReference>
<feature type="binding site" evidence="3">
    <location>
        <position position="162"/>
    </location>
    <ligand>
        <name>ATP</name>
        <dbReference type="ChEBI" id="CHEBI:30616"/>
    </ligand>
</feature>
<gene>
    <name evidence="4" type="primary">ylbM</name>
    <name evidence="3" type="synonym">tmcAL</name>
    <name evidence="4" type="ORF">MACH08_16750</name>
</gene>
<comment type="catalytic activity">
    <reaction evidence="3">
        <text>cytidine(34) in elongator tRNA(Met) + acetate + ATP = N(4)-acetylcytidine(34) in elongator tRNA(Met) + AMP + diphosphate</text>
        <dbReference type="Rhea" id="RHEA:58144"/>
        <dbReference type="Rhea" id="RHEA-COMP:10693"/>
        <dbReference type="Rhea" id="RHEA-COMP:10694"/>
        <dbReference type="ChEBI" id="CHEBI:30089"/>
        <dbReference type="ChEBI" id="CHEBI:30616"/>
        <dbReference type="ChEBI" id="CHEBI:33019"/>
        <dbReference type="ChEBI" id="CHEBI:74900"/>
        <dbReference type="ChEBI" id="CHEBI:82748"/>
        <dbReference type="ChEBI" id="CHEBI:456215"/>
    </reaction>
</comment>
<dbReference type="Pfam" id="PF05636">
    <property type="entry name" value="HIGH_NTase1"/>
    <property type="match status" value="1"/>
</dbReference>
<comment type="similarity">
    <text evidence="3">Belongs to the TmcAL family.</text>
</comment>